<evidence type="ECO:0000313" key="1">
    <source>
        <dbReference type="EMBL" id="AYO55075.1"/>
    </source>
</evidence>
<dbReference type="RefSeq" id="WP_087552451.1">
    <property type="nucleotide sequence ID" value="NZ_CP033133.1"/>
</dbReference>
<reference evidence="1 2" key="1">
    <citation type="submission" date="2018-10" db="EMBL/GenBank/DDBJ databases">
        <title>The complete genome of Acinetobacter wuhouensis strain WCHAW010062.</title>
        <authorList>
            <person name="Hu Y."/>
            <person name="Long H."/>
            <person name="Feng Y."/>
            <person name="Zong Z."/>
        </authorList>
    </citation>
    <scope>NUCLEOTIDE SEQUENCE [LARGE SCALE GENOMIC DNA]</scope>
    <source>
        <strain evidence="1 2">WCHAW010062</strain>
    </source>
</reference>
<name>A0A3G2T500_9GAMM</name>
<accession>A0A3G2T500</accession>
<dbReference type="EMBL" id="CP033133">
    <property type="protein sequence ID" value="AYO55075.1"/>
    <property type="molecule type" value="Genomic_DNA"/>
</dbReference>
<organism evidence="1 2">
    <name type="scientific">Acinetobacter wuhouensis</name>
    <dbReference type="NCBI Taxonomy" id="1879050"/>
    <lineage>
        <taxon>Bacteria</taxon>
        <taxon>Pseudomonadati</taxon>
        <taxon>Pseudomonadota</taxon>
        <taxon>Gammaproteobacteria</taxon>
        <taxon>Moraxellales</taxon>
        <taxon>Moraxellaceae</taxon>
        <taxon>Acinetobacter</taxon>
    </lineage>
</organism>
<proteinExistence type="predicted"/>
<sequence>MSLDHEVVQLFKEQVFPLSEKLTEMLNEHYSHQTERRGCGFTQATRVLAEYINFPRDQIEGTDLKIFQDYDFKKLKKIIDQKSLYDLEIEDWHNLDQNVSIQNFIRQAKEDDFKTLVEQEVRFQANLRKVSQSAQLEESKIICAMLEDVILPKSARETGYIEIQTLSEKPKVGSCPMAEAFFLKIAHRSMLRQGSINIFVDDQNQPLLIEKMNMGDNHSCINLQPLIMNGIRIPVGSLFSVEYDIEQITDKSPNKEFKGFIIQYQAIQKFWFLRLTTLAISPENRKRAFSTHFEQQVHNGLFSPDTTLLKQLDDVAKSQLSTLSIG</sequence>
<protein>
    <submittedName>
        <fullName evidence="1">Uncharacterized protein</fullName>
    </submittedName>
</protein>
<dbReference type="Proteomes" id="UP000279962">
    <property type="component" value="Chromosome"/>
</dbReference>
<dbReference type="AlphaFoldDB" id="A0A3G2T500"/>
<gene>
    <name evidence="1" type="ORF">CDG68_16050</name>
</gene>
<evidence type="ECO:0000313" key="2">
    <source>
        <dbReference type="Proteomes" id="UP000279962"/>
    </source>
</evidence>